<sequence>MINFKTVTKDDIDRISNFRMILLKNTKSHYGSNDNKLLSDIKNSFKLWMEKNLNSDEVHFVMSENENNEVVSIGIGIIDTRAPIIGALNGKSGWISSLIVNPDYRNHGVGKVTLNHLLKWFYSNEISKIVLHSTEEGETLYEKSGFIKDNEQIFIKNILK</sequence>
<evidence type="ECO:0000256" key="1">
    <source>
        <dbReference type="ARBA" id="ARBA00009623"/>
    </source>
</evidence>
<comment type="similarity">
    <text evidence="1">Belongs to the UPF0039 (ElaA) family.</text>
</comment>
<proteinExistence type="inferred from homology"/>
<dbReference type="PANTHER" id="PTHR13355:SF15">
    <property type="entry name" value="GCN5-RELATED N-ACETYLTRANSFERASE 3, CHLOROPLASTIC"/>
    <property type="match status" value="1"/>
</dbReference>
<dbReference type="EMBL" id="JAEDAQ010000004">
    <property type="protein sequence ID" value="MBH9580494.1"/>
    <property type="molecule type" value="Genomic_DNA"/>
</dbReference>
<accession>A0ABS0QMQ2</accession>
<dbReference type="InterPro" id="IPR039143">
    <property type="entry name" value="GNPNAT1-like"/>
</dbReference>
<evidence type="ECO:0000256" key="2">
    <source>
        <dbReference type="ARBA" id="ARBA00029740"/>
    </source>
</evidence>
<evidence type="ECO:0000313" key="4">
    <source>
        <dbReference type="EMBL" id="MBH9580494.1"/>
    </source>
</evidence>
<dbReference type="CDD" id="cd04301">
    <property type="entry name" value="NAT_SF"/>
    <property type="match status" value="1"/>
</dbReference>
<dbReference type="SUPFAM" id="SSF55729">
    <property type="entry name" value="Acyl-CoA N-acyltransferases (Nat)"/>
    <property type="match status" value="1"/>
</dbReference>
<name>A0ABS0QMQ2_9STAP</name>
<dbReference type="Proteomes" id="UP000597038">
    <property type="component" value="Unassembled WGS sequence"/>
</dbReference>
<keyword evidence="5" id="KW-1185">Reference proteome</keyword>
<dbReference type="PROSITE" id="PS51186">
    <property type="entry name" value="GNAT"/>
    <property type="match status" value="1"/>
</dbReference>
<evidence type="ECO:0000313" key="5">
    <source>
        <dbReference type="Proteomes" id="UP000597038"/>
    </source>
</evidence>
<dbReference type="InterPro" id="IPR016181">
    <property type="entry name" value="Acyl_CoA_acyltransferase"/>
</dbReference>
<reference evidence="4 5" key="1">
    <citation type="submission" date="2020-12" db="EMBL/GenBank/DDBJ databases">
        <title>Genomic analysis of Staphylococcus felis from a cat with skin infection.</title>
        <authorList>
            <person name="Aslantas O."/>
            <person name="Keskin O."/>
            <person name="Buyukaltay K."/>
            <person name="Gullu Yucetepe A."/>
        </authorList>
    </citation>
    <scope>NUCLEOTIDE SEQUENCE [LARGE SCALE GENOMIC DNA]</scope>
    <source>
        <strain evidence="4 5">HARRANVET</strain>
    </source>
</reference>
<dbReference type="RefSeq" id="WP_198092570.1">
    <property type="nucleotide sequence ID" value="NZ_CAJVAI010000015.1"/>
</dbReference>
<dbReference type="Gene3D" id="3.40.630.30">
    <property type="match status" value="1"/>
</dbReference>
<feature type="domain" description="N-acetyltransferase" evidence="3">
    <location>
        <begin position="2"/>
        <end position="160"/>
    </location>
</feature>
<dbReference type="Pfam" id="PF00583">
    <property type="entry name" value="Acetyltransf_1"/>
    <property type="match status" value="1"/>
</dbReference>
<organism evidence="4 5">
    <name type="scientific">Staphylococcus felis</name>
    <dbReference type="NCBI Taxonomy" id="46127"/>
    <lineage>
        <taxon>Bacteria</taxon>
        <taxon>Bacillati</taxon>
        <taxon>Bacillota</taxon>
        <taxon>Bacilli</taxon>
        <taxon>Bacillales</taxon>
        <taxon>Staphylococcaceae</taxon>
        <taxon>Staphylococcus</taxon>
    </lineage>
</organism>
<evidence type="ECO:0000259" key="3">
    <source>
        <dbReference type="PROSITE" id="PS51186"/>
    </source>
</evidence>
<dbReference type="InterPro" id="IPR000182">
    <property type="entry name" value="GNAT_dom"/>
</dbReference>
<protein>
    <recommendedName>
        <fullName evidence="2">GCN5-related N-acetyltransferase</fullName>
    </recommendedName>
</protein>
<dbReference type="PANTHER" id="PTHR13355">
    <property type="entry name" value="GLUCOSAMINE 6-PHOSPHATE N-ACETYLTRANSFERASE"/>
    <property type="match status" value="1"/>
</dbReference>
<comment type="caution">
    <text evidence="4">The sequence shown here is derived from an EMBL/GenBank/DDBJ whole genome shotgun (WGS) entry which is preliminary data.</text>
</comment>
<gene>
    <name evidence="4" type="ORF">I9026_03825</name>
</gene>